<evidence type="ECO:0000256" key="1">
    <source>
        <dbReference type="ARBA" id="ARBA00022679"/>
    </source>
</evidence>
<gene>
    <name evidence="4" type="ORF">DSCO28_18700</name>
</gene>
<name>A0A5K7ZIT0_9BACT</name>
<dbReference type="InterPro" id="IPR029044">
    <property type="entry name" value="Nucleotide-diphossugar_trans"/>
</dbReference>
<dbReference type="InterPro" id="IPR027791">
    <property type="entry name" value="Galactosyl_T_C"/>
</dbReference>
<keyword evidence="1 4" id="KW-0808">Transferase</keyword>
<proteinExistence type="predicted"/>
<evidence type="ECO:0000313" key="4">
    <source>
        <dbReference type="EMBL" id="BBO81304.1"/>
    </source>
</evidence>
<dbReference type="Pfam" id="PF00535">
    <property type="entry name" value="Glycos_transf_2"/>
    <property type="match status" value="1"/>
</dbReference>
<dbReference type="Gene3D" id="3.90.550.10">
    <property type="entry name" value="Spore Coat Polysaccharide Biosynthesis Protein SpsA, Chain A"/>
    <property type="match status" value="1"/>
</dbReference>
<dbReference type="SUPFAM" id="SSF53448">
    <property type="entry name" value="Nucleotide-diphospho-sugar transferases"/>
    <property type="match status" value="1"/>
</dbReference>
<dbReference type="InterPro" id="IPR001173">
    <property type="entry name" value="Glyco_trans_2-like"/>
</dbReference>
<reference evidence="4 5" key="1">
    <citation type="submission" date="2019-11" db="EMBL/GenBank/DDBJ databases">
        <title>Comparative genomics of hydrocarbon-degrading Desulfosarcina strains.</title>
        <authorList>
            <person name="Watanabe M."/>
            <person name="Kojima H."/>
            <person name="Fukui M."/>
        </authorList>
    </citation>
    <scope>NUCLEOTIDE SEQUENCE [LARGE SCALE GENOMIC DNA]</scope>
    <source>
        <strain evidence="4 5">28bB2T</strain>
    </source>
</reference>
<feature type="domain" description="Glycosyltransferase 2-like" evidence="2">
    <location>
        <begin position="5"/>
        <end position="131"/>
    </location>
</feature>
<dbReference type="Pfam" id="PF02709">
    <property type="entry name" value="Glyco_transf_7C"/>
    <property type="match status" value="1"/>
</dbReference>
<dbReference type="PANTHER" id="PTHR43179:SF7">
    <property type="entry name" value="RHAMNOSYLTRANSFERASE WBBL"/>
    <property type="match status" value="1"/>
</dbReference>
<evidence type="ECO:0000259" key="2">
    <source>
        <dbReference type="Pfam" id="PF00535"/>
    </source>
</evidence>
<dbReference type="EMBL" id="AP021876">
    <property type="protein sequence ID" value="BBO81304.1"/>
    <property type="molecule type" value="Genomic_DNA"/>
</dbReference>
<organism evidence="4 5">
    <name type="scientific">Desulfosarcina ovata subsp. sediminis</name>
    <dbReference type="NCBI Taxonomy" id="885957"/>
    <lineage>
        <taxon>Bacteria</taxon>
        <taxon>Pseudomonadati</taxon>
        <taxon>Thermodesulfobacteriota</taxon>
        <taxon>Desulfobacteria</taxon>
        <taxon>Desulfobacterales</taxon>
        <taxon>Desulfosarcinaceae</taxon>
        <taxon>Desulfosarcina</taxon>
    </lineage>
</organism>
<dbReference type="Proteomes" id="UP000425960">
    <property type="component" value="Chromosome"/>
</dbReference>
<dbReference type="CDD" id="cd04186">
    <property type="entry name" value="GT_2_like_c"/>
    <property type="match status" value="1"/>
</dbReference>
<sequence length="318" mass="36474">MIEVSVIIISYNTRELTLECIDSVYEQTKSISYELIVVDNASNDGSSQAIKENFPDINLIASKNNLGFANANNLASKQANGKYILLLNPDTVVLNRAIQKILSFASANPHHLIYGGRTLYGDHSLNHTSCWARPTLWSYFCYASGLTSIFRRNRLFDPESYGDWQRNSVREVDIVTGCFLMIEKQLWQHLNGFDPKFFMYGEDADLCLRAAKKGARPVITPDATIIHYCGASENIHADKMIKLFRAKEQLVRRHWSPIPMRIGIALLRISVFLRALICKVLNLLGLKIYYEKSNSWYEIWQRRSEWQTLSKPVKNFPN</sequence>
<dbReference type="AlphaFoldDB" id="A0A5K7ZIT0"/>
<protein>
    <submittedName>
        <fullName evidence="4">Glycosyl transferase</fullName>
    </submittedName>
</protein>
<dbReference type="KEGG" id="dov:DSCO28_18700"/>
<accession>A0A5K7ZIT0</accession>
<evidence type="ECO:0000313" key="5">
    <source>
        <dbReference type="Proteomes" id="UP000425960"/>
    </source>
</evidence>
<dbReference type="RefSeq" id="WP_155322044.1">
    <property type="nucleotide sequence ID" value="NZ_AP021876.1"/>
</dbReference>
<evidence type="ECO:0000259" key="3">
    <source>
        <dbReference type="Pfam" id="PF02709"/>
    </source>
</evidence>
<dbReference type="GO" id="GO:0016740">
    <property type="term" value="F:transferase activity"/>
    <property type="evidence" value="ECO:0007669"/>
    <property type="project" value="UniProtKB-KW"/>
</dbReference>
<dbReference type="PANTHER" id="PTHR43179">
    <property type="entry name" value="RHAMNOSYLTRANSFERASE WBBL"/>
    <property type="match status" value="1"/>
</dbReference>
<feature type="domain" description="Galactosyltransferase C-terminal" evidence="3">
    <location>
        <begin position="175"/>
        <end position="216"/>
    </location>
</feature>